<reference evidence="2" key="1">
    <citation type="submission" date="2020-11" db="EMBL/GenBank/DDBJ databases">
        <authorList>
            <consortium name="DOE Joint Genome Institute"/>
            <person name="Ahrendt S."/>
            <person name="Riley R."/>
            <person name="Andreopoulos W."/>
            <person name="Labutti K."/>
            <person name="Pangilinan J."/>
            <person name="Ruiz-Duenas F.J."/>
            <person name="Barrasa J.M."/>
            <person name="Sanchez-Garcia M."/>
            <person name="Camarero S."/>
            <person name="Miyauchi S."/>
            <person name="Serrano A."/>
            <person name="Linde D."/>
            <person name="Babiker R."/>
            <person name="Drula E."/>
            <person name="Ayuso-Fernandez I."/>
            <person name="Pacheco R."/>
            <person name="Padilla G."/>
            <person name="Ferreira P."/>
            <person name="Barriuso J."/>
            <person name="Kellner H."/>
            <person name="Castanera R."/>
            <person name="Alfaro M."/>
            <person name="Ramirez L."/>
            <person name="Pisabarro A.G."/>
            <person name="Kuo A."/>
            <person name="Tritt A."/>
            <person name="Lipzen A."/>
            <person name="He G."/>
            <person name="Yan M."/>
            <person name="Ng V."/>
            <person name="Cullen D."/>
            <person name="Martin F."/>
            <person name="Rosso M.-N."/>
            <person name="Henrissat B."/>
            <person name="Hibbett D."/>
            <person name="Martinez A.T."/>
            <person name="Grigoriev I.V."/>
        </authorList>
    </citation>
    <scope>NUCLEOTIDE SEQUENCE</scope>
    <source>
        <strain evidence="2">CBS 247.69</strain>
    </source>
</reference>
<keyword evidence="3" id="KW-1185">Reference proteome</keyword>
<organism evidence="2 3">
    <name type="scientific">Collybia nuda</name>
    <dbReference type="NCBI Taxonomy" id="64659"/>
    <lineage>
        <taxon>Eukaryota</taxon>
        <taxon>Fungi</taxon>
        <taxon>Dikarya</taxon>
        <taxon>Basidiomycota</taxon>
        <taxon>Agaricomycotina</taxon>
        <taxon>Agaricomycetes</taxon>
        <taxon>Agaricomycetidae</taxon>
        <taxon>Agaricales</taxon>
        <taxon>Tricholomatineae</taxon>
        <taxon>Clitocybaceae</taxon>
        <taxon>Collybia</taxon>
    </lineage>
</organism>
<protein>
    <submittedName>
        <fullName evidence="2">Uncharacterized protein</fullName>
    </submittedName>
</protein>
<evidence type="ECO:0000313" key="3">
    <source>
        <dbReference type="Proteomes" id="UP000807353"/>
    </source>
</evidence>
<comment type="caution">
    <text evidence="2">The sequence shown here is derived from an EMBL/GenBank/DDBJ whole genome shotgun (WGS) entry which is preliminary data.</text>
</comment>
<feature type="region of interest" description="Disordered" evidence="1">
    <location>
        <begin position="51"/>
        <end position="79"/>
    </location>
</feature>
<evidence type="ECO:0000313" key="2">
    <source>
        <dbReference type="EMBL" id="KAF9457874.1"/>
    </source>
</evidence>
<feature type="region of interest" description="Disordered" evidence="1">
    <location>
        <begin position="110"/>
        <end position="141"/>
    </location>
</feature>
<dbReference type="AlphaFoldDB" id="A0A9P5XWA5"/>
<feature type="region of interest" description="Disordered" evidence="1">
    <location>
        <begin position="1"/>
        <end position="34"/>
    </location>
</feature>
<sequence>MPAQRNTKQKRNITGLRNQPRAIPDLPMQPPLTPVVISEGTQNQINPELEDHRDEDCEEGPVKSYQDSLKSTWEEEDKGKVEAEIIDEEDTEEEFNSDRLYVKLMNLAMENGDDPRDENWIPENLRRRKKQKKGIESHLLC</sequence>
<proteinExistence type="predicted"/>
<dbReference type="EMBL" id="MU150356">
    <property type="protein sequence ID" value="KAF9457874.1"/>
    <property type="molecule type" value="Genomic_DNA"/>
</dbReference>
<evidence type="ECO:0000256" key="1">
    <source>
        <dbReference type="SAM" id="MobiDB-lite"/>
    </source>
</evidence>
<dbReference type="OrthoDB" id="3061614at2759"/>
<dbReference type="Proteomes" id="UP000807353">
    <property type="component" value="Unassembled WGS sequence"/>
</dbReference>
<name>A0A9P5XWA5_9AGAR</name>
<accession>A0A9P5XWA5</accession>
<gene>
    <name evidence="2" type="ORF">BDZ94DRAFT_1313815</name>
</gene>